<dbReference type="RefSeq" id="WP_176442334.1">
    <property type="nucleotide sequence ID" value="NZ_FZOT01000002.1"/>
</dbReference>
<dbReference type="InterPro" id="IPR035919">
    <property type="entry name" value="EAL_sf"/>
</dbReference>
<protein>
    <submittedName>
        <fullName evidence="2">EAL and modified HD-GYP domain-containing signal transduction protein</fullName>
    </submittedName>
</protein>
<dbReference type="InterPro" id="IPR014408">
    <property type="entry name" value="dGMP_Pdiesterase_EAL/HD-GYP"/>
</dbReference>
<dbReference type="PANTHER" id="PTHR33525:SF4">
    <property type="entry name" value="CYCLIC DI-GMP PHOSPHODIESTERASE CDGJ"/>
    <property type="match status" value="1"/>
</dbReference>
<keyword evidence="3" id="KW-1185">Reference proteome</keyword>
<gene>
    <name evidence="2" type="ORF">SAMN06265795_102565</name>
</gene>
<dbReference type="PROSITE" id="PS51833">
    <property type="entry name" value="HDOD"/>
    <property type="match status" value="1"/>
</dbReference>
<dbReference type="SUPFAM" id="SSF141868">
    <property type="entry name" value="EAL domain-like"/>
    <property type="match status" value="1"/>
</dbReference>
<dbReference type="Pfam" id="PF00563">
    <property type="entry name" value="EAL"/>
    <property type="match status" value="1"/>
</dbReference>
<dbReference type="InterPro" id="IPR052340">
    <property type="entry name" value="RNase_Y/CdgJ"/>
</dbReference>
<reference evidence="2 3" key="1">
    <citation type="submission" date="2017-06" db="EMBL/GenBank/DDBJ databases">
        <authorList>
            <person name="Kim H.J."/>
            <person name="Triplett B.A."/>
        </authorList>
    </citation>
    <scope>NUCLEOTIDE SEQUENCE [LARGE SCALE GENOMIC DNA]</scope>
    <source>
        <strain evidence="2 3">U15</strain>
    </source>
</reference>
<dbReference type="Gene3D" id="3.20.20.450">
    <property type="entry name" value="EAL domain"/>
    <property type="match status" value="1"/>
</dbReference>
<evidence type="ECO:0000313" key="3">
    <source>
        <dbReference type="Proteomes" id="UP000198284"/>
    </source>
</evidence>
<proteinExistence type="predicted"/>
<dbReference type="EMBL" id="FZOT01000002">
    <property type="protein sequence ID" value="SNS40491.1"/>
    <property type="molecule type" value="Genomic_DNA"/>
</dbReference>
<dbReference type="Gene3D" id="1.10.3210.10">
    <property type="entry name" value="Hypothetical protein af1432"/>
    <property type="match status" value="1"/>
</dbReference>
<accession>A0A239E7S0</accession>
<dbReference type="InterPro" id="IPR001633">
    <property type="entry name" value="EAL_dom"/>
</dbReference>
<evidence type="ECO:0000313" key="2">
    <source>
        <dbReference type="EMBL" id="SNS40491.1"/>
    </source>
</evidence>
<organism evidence="2 3">
    <name type="scientific">Noviherbaspirillum humi</name>
    <dbReference type="NCBI Taxonomy" id="1688639"/>
    <lineage>
        <taxon>Bacteria</taxon>
        <taxon>Pseudomonadati</taxon>
        <taxon>Pseudomonadota</taxon>
        <taxon>Betaproteobacteria</taxon>
        <taxon>Burkholderiales</taxon>
        <taxon>Oxalobacteraceae</taxon>
        <taxon>Noviherbaspirillum</taxon>
    </lineage>
</organism>
<sequence length="421" mass="46456">MSTSVMFCAAYRISSGSDFFMARRPVVTREEKLAAFDFLFCHLAGGLSPASRQLPEGGESAELDAIHGRMPHLCGQHPAYLAMDMELLAGDGLRHADAHWLVPTIAATMAPSPALLVHLRELKDRGFRLALEVQADTPELQAMLPLIDVVRIDLKGRDAKQLPALVRACAGKGRMLLAEHVDTRVQFEVARKLGFAQFQGYFFAQPQPGAAMAPSQIALTEMIRLVNGDADIGELEHCVKTDVTLGLHLLRLVNSAAAGSRRIDSIRQALMVMGRQKLAQCLQVLLYAQSAGRTDSALTLQALNRGRLLERVALHVYPGNLSMADTAFTVGIMSLMDALFGMPMVDLLQQMPVVEEVAEALLERKGFFGRLLQLAQHTEWTEKGDTMLVPLLDFFRLSCGELYLMQLDAFEWSITALQRMR</sequence>
<dbReference type="AlphaFoldDB" id="A0A239E7S0"/>
<name>A0A239E7S0_9BURK</name>
<dbReference type="Proteomes" id="UP000198284">
    <property type="component" value="Unassembled WGS sequence"/>
</dbReference>
<evidence type="ECO:0000259" key="1">
    <source>
        <dbReference type="PROSITE" id="PS51833"/>
    </source>
</evidence>
<dbReference type="Pfam" id="PF08668">
    <property type="entry name" value="HDOD"/>
    <property type="match status" value="1"/>
</dbReference>
<dbReference type="InterPro" id="IPR013976">
    <property type="entry name" value="HDOD"/>
</dbReference>
<feature type="domain" description="HDOD" evidence="1">
    <location>
        <begin position="212"/>
        <end position="401"/>
    </location>
</feature>
<dbReference type="PANTHER" id="PTHR33525">
    <property type="match status" value="1"/>
</dbReference>
<dbReference type="SUPFAM" id="SSF109604">
    <property type="entry name" value="HD-domain/PDEase-like"/>
    <property type="match status" value="1"/>
</dbReference>
<dbReference type="PIRSF" id="PIRSF003180">
    <property type="entry name" value="DiGMPpdiest_YuxH"/>
    <property type="match status" value="1"/>
</dbReference>